<reference evidence="1" key="1">
    <citation type="journal article" date="2021" name="PeerJ">
        <title>Extensive microbial diversity within the chicken gut microbiome revealed by metagenomics and culture.</title>
        <authorList>
            <person name="Gilroy R."/>
            <person name="Ravi A."/>
            <person name="Getino M."/>
            <person name="Pursley I."/>
            <person name="Horton D.L."/>
            <person name="Alikhan N.F."/>
            <person name="Baker D."/>
            <person name="Gharbi K."/>
            <person name="Hall N."/>
            <person name="Watson M."/>
            <person name="Adriaenssens E.M."/>
            <person name="Foster-Nyarko E."/>
            <person name="Jarju S."/>
            <person name="Secka A."/>
            <person name="Antonio M."/>
            <person name="Oren A."/>
            <person name="Chaudhuri R.R."/>
            <person name="La Ragione R."/>
            <person name="Hildebrand F."/>
            <person name="Pallen M.J."/>
        </authorList>
    </citation>
    <scope>NUCLEOTIDE SEQUENCE</scope>
    <source>
        <strain evidence="1">ChiBcec2-3848</strain>
    </source>
</reference>
<dbReference type="Proteomes" id="UP000823886">
    <property type="component" value="Unassembled WGS sequence"/>
</dbReference>
<evidence type="ECO:0000313" key="2">
    <source>
        <dbReference type="Proteomes" id="UP000823886"/>
    </source>
</evidence>
<proteinExistence type="predicted"/>
<gene>
    <name evidence="1" type="ORF">H9753_00935</name>
</gene>
<evidence type="ECO:0008006" key="3">
    <source>
        <dbReference type="Google" id="ProtNLM"/>
    </source>
</evidence>
<dbReference type="AlphaFoldDB" id="A0A9D2T9D8"/>
<comment type="caution">
    <text evidence="1">The sequence shown here is derived from an EMBL/GenBank/DDBJ whole genome shotgun (WGS) entry which is preliminary data.</text>
</comment>
<sequence>MNGLTSEQLLLRNLRDAGCDEESIQQYFQWQAEGREREQLRFLSAYRRKLLEQIHINQEKLDCLDYLLYTMERQKE</sequence>
<dbReference type="EMBL" id="DWVZ01000011">
    <property type="protein sequence ID" value="HJC62170.1"/>
    <property type="molecule type" value="Genomic_DNA"/>
</dbReference>
<evidence type="ECO:0000313" key="1">
    <source>
        <dbReference type="EMBL" id="HJC62170.1"/>
    </source>
</evidence>
<reference evidence="1" key="2">
    <citation type="submission" date="2021-04" db="EMBL/GenBank/DDBJ databases">
        <authorList>
            <person name="Gilroy R."/>
        </authorList>
    </citation>
    <scope>NUCLEOTIDE SEQUENCE</scope>
    <source>
        <strain evidence="1">ChiBcec2-3848</strain>
    </source>
</reference>
<protein>
    <recommendedName>
        <fullName evidence="3">MerR family transcriptional regulator</fullName>
    </recommendedName>
</protein>
<accession>A0A9D2T9D8</accession>
<name>A0A9D2T9D8_9FIRM</name>
<organism evidence="1 2">
    <name type="scientific">Candidatus Blautia merdavium</name>
    <dbReference type="NCBI Taxonomy" id="2838494"/>
    <lineage>
        <taxon>Bacteria</taxon>
        <taxon>Bacillati</taxon>
        <taxon>Bacillota</taxon>
        <taxon>Clostridia</taxon>
        <taxon>Lachnospirales</taxon>
        <taxon>Lachnospiraceae</taxon>
        <taxon>Blautia</taxon>
    </lineage>
</organism>